<dbReference type="InterPro" id="IPR023996">
    <property type="entry name" value="TonB-dep_OMP_SusC/RagA"/>
</dbReference>
<dbReference type="InterPro" id="IPR036942">
    <property type="entry name" value="Beta-barrel_TonB_sf"/>
</dbReference>
<keyword evidence="4" id="KW-0472">Membrane</keyword>
<dbReference type="NCBIfam" id="TIGR04057">
    <property type="entry name" value="SusC_RagA_signa"/>
    <property type="match status" value="1"/>
</dbReference>
<dbReference type="GO" id="GO:0009279">
    <property type="term" value="C:cell outer membrane"/>
    <property type="evidence" value="ECO:0007669"/>
    <property type="project" value="UniProtKB-SubCell"/>
</dbReference>
<protein>
    <submittedName>
        <fullName evidence="8">Outer membrane TonB-dependent transporter, utilization system for glycans and polysaccharides (PUL), SusC family</fullName>
    </submittedName>
</protein>
<dbReference type="Gene3D" id="2.60.40.1120">
    <property type="entry name" value="Carboxypeptidase-like, regulatory domain"/>
    <property type="match status" value="1"/>
</dbReference>
<dbReference type="InterPro" id="IPR011662">
    <property type="entry name" value="Secretin/TonB_short_N"/>
</dbReference>
<dbReference type="Pfam" id="PF13715">
    <property type="entry name" value="CarbopepD_reg_2"/>
    <property type="match status" value="1"/>
</dbReference>
<comment type="subcellular location">
    <subcellularLocation>
        <location evidence="1">Cell outer membrane</location>
        <topology evidence="1">Multi-pass membrane protein</topology>
    </subcellularLocation>
</comment>
<sequence length="1115" mass="124063">MKLKRISLPFAGYGIKKYVRIMKLTWFLILALTLQTSASLWSQTTSMSIKLKNTSLLELFMHIEKNSGYRFFYNNDDIDVNHKISVNAEDMAIGDILESVFKDLPYSFKELQNKMILVESKSNLVKSNNLSQQQKSVSGKVTDKSNQPLPGVTILIKGTTQGVVTDANGNYSLPGVPIDATLVFSFVGMRTQEVPVAGRSSINVTMQEETIGIEEVVAIGYGTIKKADLTGAVSVIKPDEFKNITALSVGDAMQGLVSGVNIRSSGNIGSEPVVEIRGLGNFTNNNPLYVIDGLPTTGNRDFNVNDIKSIQILKDASAAAIYGSRAANGVIIIETKKGVAGEMKVNYTGKVSIDNLPMMDLMGRDEWIKITTLAYETAIADGVRGVKSVPNWMDGDTDWNKAVFRTAVVQDHNLSFSGGSKSGDYLVSINNFNNPGTTYGTSLNRYSFRVNTEGRKGIFTIGENLAISNTFIEEENNRSSSRTKHVAVLRMLPIIPIYDENNPGGYGYGNEATARTFGSNPIGSEDLMITTGENLRIRGNIYSTLDISKSLRYKVNIGYETNLNNRKWLRKVGNFTLNQPYEPSDRYERKSKFVSSLIENTLTFKKVFGKHDINAVAGNSYQNIYYEMIAAEKKNLVRVGPQYFAVIDAGTTDPNAFGNVSENTLLSYFGRLNYAFDEKYLFSATFRYDGSSKFAKGNKWGFFPSVSAGWRLSKEKFFNVPWINDLKLRYSNGTLGNANIGDWDYVAVLSSFPVAVFGNDQHLESGMTQVKLVNRDLKWEKQTQQNFGMDVAFVDNKLQFNVEYFISTTKDVLTPMPILMTTGNTGGNPYVNAASLRNKGVELTGTWREKRGDFSYSISANFTRLRNEVLEFGYGKVEQYTGLTKTEIGKPLAMFYLVTTDGIFQNEAEVLAHKNSEGKVIQPNAKPGDIRYNDVNDDGKINNEDRAICGNPWPKFEVGLNGQASYKDFDFSFAGFGSFGQDVFNGAASWMGGFSDNPNHLAGYKPWTPEDPNTKNPRVIYADNRNARGDQDRWLEKGSYFKIRQMTLGYSFEIPRVKEVFDNLRVSITGQNLITITKYTGLDPEFKAPNLWVKGQDNAAYPSPKSVVFSLSVQF</sequence>
<feature type="non-terminal residue" evidence="8">
    <location>
        <position position="1115"/>
    </location>
</feature>
<dbReference type="InterPro" id="IPR037066">
    <property type="entry name" value="Plug_dom_sf"/>
</dbReference>
<dbReference type="InterPro" id="IPR023997">
    <property type="entry name" value="TonB-dep_OMP_SusC/RagA_CS"/>
</dbReference>
<dbReference type="SUPFAM" id="SSF56935">
    <property type="entry name" value="Porins"/>
    <property type="match status" value="1"/>
</dbReference>
<dbReference type="NCBIfam" id="TIGR04056">
    <property type="entry name" value="OMP_RagA_SusC"/>
    <property type="match status" value="1"/>
</dbReference>
<accession>A0A3B0U2V8</accession>
<dbReference type="Gene3D" id="2.170.130.10">
    <property type="entry name" value="TonB-dependent receptor, plug domain"/>
    <property type="match status" value="1"/>
</dbReference>
<dbReference type="Pfam" id="PF07715">
    <property type="entry name" value="Plug"/>
    <property type="match status" value="1"/>
</dbReference>
<dbReference type="SUPFAM" id="SSF49464">
    <property type="entry name" value="Carboxypeptidase regulatory domain-like"/>
    <property type="match status" value="1"/>
</dbReference>
<evidence type="ECO:0000259" key="6">
    <source>
        <dbReference type="Pfam" id="PF07660"/>
    </source>
</evidence>
<dbReference type="InterPro" id="IPR012910">
    <property type="entry name" value="Plug_dom"/>
</dbReference>
<dbReference type="Pfam" id="PF07660">
    <property type="entry name" value="STN"/>
    <property type="match status" value="1"/>
</dbReference>
<evidence type="ECO:0000256" key="5">
    <source>
        <dbReference type="ARBA" id="ARBA00023237"/>
    </source>
</evidence>
<keyword evidence="5" id="KW-0998">Cell outer membrane</keyword>
<dbReference type="InterPro" id="IPR008969">
    <property type="entry name" value="CarboxyPept-like_regulatory"/>
</dbReference>
<evidence type="ECO:0000259" key="7">
    <source>
        <dbReference type="Pfam" id="PF07715"/>
    </source>
</evidence>
<evidence type="ECO:0000256" key="3">
    <source>
        <dbReference type="ARBA" id="ARBA00022692"/>
    </source>
</evidence>
<dbReference type="FunFam" id="2.60.40.1120:FF:000003">
    <property type="entry name" value="Outer membrane protein Omp121"/>
    <property type="match status" value="1"/>
</dbReference>
<dbReference type="AlphaFoldDB" id="A0A3B0U2V8"/>
<dbReference type="EMBL" id="UOEP01000131">
    <property type="protein sequence ID" value="VAW20942.1"/>
    <property type="molecule type" value="Genomic_DNA"/>
</dbReference>
<evidence type="ECO:0000256" key="2">
    <source>
        <dbReference type="ARBA" id="ARBA00022448"/>
    </source>
</evidence>
<dbReference type="PROSITE" id="PS52016">
    <property type="entry name" value="TONB_DEPENDENT_REC_3"/>
    <property type="match status" value="1"/>
</dbReference>
<gene>
    <name evidence="8" type="ORF">MNBD_BACTEROID01-37</name>
</gene>
<keyword evidence="2" id="KW-0813">Transport</keyword>
<dbReference type="InterPro" id="IPR039426">
    <property type="entry name" value="TonB-dep_rcpt-like"/>
</dbReference>
<dbReference type="Gene3D" id="2.40.170.20">
    <property type="entry name" value="TonB-dependent receptor, beta-barrel domain"/>
    <property type="match status" value="1"/>
</dbReference>
<organism evidence="8">
    <name type="scientific">hydrothermal vent metagenome</name>
    <dbReference type="NCBI Taxonomy" id="652676"/>
    <lineage>
        <taxon>unclassified sequences</taxon>
        <taxon>metagenomes</taxon>
        <taxon>ecological metagenomes</taxon>
    </lineage>
</organism>
<keyword evidence="3" id="KW-0812">Transmembrane</keyword>
<proteinExistence type="predicted"/>
<reference evidence="8" key="1">
    <citation type="submission" date="2018-06" db="EMBL/GenBank/DDBJ databases">
        <authorList>
            <person name="Zhirakovskaya E."/>
        </authorList>
    </citation>
    <scope>NUCLEOTIDE SEQUENCE</scope>
</reference>
<name>A0A3B0U2V8_9ZZZZ</name>
<feature type="domain" description="TonB-dependent receptor plug" evidence="7">
    <location>
        <begin position="226"/>
        <end position="330"/>
    </location>
</feature>
<evidence type="ECO:0000313" key="8">
    <source>
        <dbReference type="EMBL" id="VAW20942.1"/>
    </source>
</evidence>
<feature type="domain" description="Secretin/TonB short N-terminal" evidence="6">
    <location>
        <begin position="69"/>
        <end position="120"/>
    </location>
</feature>
<evidence type="ECO:0000256" key="1">
    <source>
        <dbReference type="ARBA" id="ARBA00004571"/>
    </source>
</evidence>
<evidence type="ECO:0000256" key="4">
    <source>
        <dbReference type="ARBA" id="ARBA00023136"/>
    </source>
</evidence>